<dbReference type="PANTHER" id="PTHR43140">
    <property type="entry name" value="TYPE-1 RESTRICTION ENZYME ECOKI SPECIFICITY PROTEIN"/>
    <property type="match status" value="1"/>
</dbReference>
<dbReference type="AlphaFoldDB" id="A0A223E637"/>
<evidence type="ECO:0000313" key="7">
    <source>
        <dbReference type="EMBL" id="ASS90653.1"/>
    </source>
</evidence>
<evidence type="ECO:0000256" key="4">
    <source>
        <dbReference type="ARBA" id="ARBA00038652"/>
    </source>
</evidence>
<dbReference type="REBASE" id="214554">
    <property type="entry name" value="S.Apa3564I"/>
</dbReference>
<feature type="domain" description="Type I restriction modification DNA specificity" evidence="6">
    <location>
        <begin position="28"/>
        <end position="182"/>
    </location>
</feature>
<dbReference type="Proteomes" id="UP000214606">
    <property type="component" value="Chromosome"/>
</dbReference>
<sequence length="451" mass="52313">MSKKKQKSIEELLEEALVPEEEQPYKVPENWVWTRLGKLIELVYGKSLPEKKRSGNGFPVYGSNGVVGYHSEFLIEGPVIIVGRKGSYGEVNWYNESGWAIDTTYYVLAKQKINYKYVYYLLKTLNLKKLNRSTAIPGLNREDAYTQKVVLPPFKEQKRIVEKIEQLFAKIDEAKRLIEEVKGSFEPRRAAILDRAFGGRLGTNDPKEKSMFETFNELTEKDLIPKEEQPYEVPKNWVWIRLGSFLPPMETRDLARLESENFLYVDIDSIDNNKFEIREPKIIEIKNAPSRAKRRIDKGDVIISLVRPYLRNVARVLFDDPRLVASTAFYVCKRNKVTETNYLYYYLITSFVTNYLNVRTKGHNAPSVRNSDFLELPIPIPPVEEQKRIADKVEDLLSNLENEQELILEVEEKLELLKQSILNKAFRGELGTNDPTDEHAIDLLKEVLKSK</sequence>
<dbReference type="EMBL" id="CP017703">
    <property type="protein sequence ID" value="ASS90653.1"/>
    <property type="molecule type" value="Genomic_DNA"/>
</dbReference>
<dbReference type="GO" id="GO:0003677">
    <property type="term" value="F:DNA binding"/>
    <property type="evidence" value="ECO:0007669"/>
    <property type="project" value="UniProtKB-KW"/>
</dbReference>
<evidence type="ECO:0000256" key="1">
    <source>
        <dbReference type="ARBA" id="ARBA00010923"/>
    </source>
</evidence>
<dbReference type="KEGG" id="apak:AP3564_10860"/>
<evidence type="ECO:0000256" key="3">
    <source>
        <dbReference type="ARBA" id="ARBA00023125"/>
    </source>
</evidence>
<dbReference type="GO" id="GO:0009307">
    <property type="term" value="P:DNA restriction-modification system"/>
    <property type="evidence" value="ECO:0007669"/>
    <property type="project" value="UniProtKB-KW"/>
</dbReference>
<comment type="subunit">
    <text evidence="4">The methyltransferase is composed of M and S polypeptides.</text>
</comment>
<dbReference type="CDD" id="cd17267">
    <property type="entry name" value="RMtype1_S_EcoAO83I-TRD1-CR1_like"/>
    <property type="match status" value="1"/>
</dbReference>
<gene>
    <name evidence="7" type="ORF">AP3564_10860</name>
</gene>
<organism evidence="7 8">
    <name type="scientific">Aeribacillus pallidus</name>
    <dbReference type="NCBI Taxonomy" id="33936"/>
    <lineage>
        <taxon>Bacteria</taxon>
        <taxon>Bacillati</taxon>
        <taxon>Bacillota</taxon>
        <taxon>Bacilli</taxon>
        <taxon>Bacillales</taxon>
        <taxon>Bacillaceae</taxon>
        <taxon>Aeribacillus</taxon>
    </lineage>
</organism>
<dbReference type="PANTHER" id="PTHR43140:SF1">
    <property type="entry name" value="TYPE I RESTRICTION ENZYME ECOKI SPECIFICITY SUBUNIT"/>
    <property type="match status" value="1"/>
</dbReference>
<feature type="domain" description="Type I restriction modification DNA specificity" evidence="6">
    <location>
        <begin position="255"/>
        <end position="411"/>
    </location>
</feature>
<dbReference type="InterPro" id="IPR044946">
    <property type="entry name" value="Restrct_endonuc_typeI_TRD_sf"/>
</dbReference>
<accession>A0A223E637</accession>
<evidence type="ECO:0000256" key="2">
    <source>
        <dbReference type="ARBA" id="ARBA00022747"/>
    </source>
</evidence>
<comment type="similarity">
    <text evidence="1">Belongs to the type-I restriction system S methylase family.</text>
</comment>
<dbReference type="SUPFAM" id="SSF116734">
    <property type="entry name" value="DNA methylase specificity domain"/>
    <property type="match status" value="2"/>
</dbReference>
<feature type="coiled-coil region" evidence="5">
    <location>
        <begin position="157"/>
        <end position="184"/>
    </location>
</feature>
<keyword evidence="5" id="KW-0175">Coiled coil</keyword>
<keyword evidence="2" id="KW-0680">Restriction system</keyword>
<name>A0A223E637_9BACI</name>
<dbReference type="CDD" id="cd16961">
    <property type="entry name" value="RMtype1_S_TRD-CR_like"/>
    <property type="match status" value="1"/>
</dbReference>
<dbReference type="Gene3D" id="3.90.220.20">
    <property type="entry name" value="DNA methylase specificity domains"/>
    <property type="match status" value="2"/>
</dbReference>
<dbReference type="Pfam" id="PF01420">
    <property type="entry name" value="Methylase_S"/>
    <property type="match status" value="2"/>
</dbReference>
<evidence type="ECO:0000313" key="8">
    <source>
        <dbReference type="Proteomes" id="UP000214606"/>
    </source>
</evidence>
<dbReference type="InterPro" id="IPR051212">
    <property type="entry name" value="Type-I_RE_S_subunit"/>
</dbReference>
<reference evidence="7 8" key="1">
    <citation type="submission" date="2016-10" db="EMBL/GenBank/DDBJ databases">
        <title>The whole genome sequencing and assembly of Aeribacillus pallidus KCTC3564 strain.</title>
        <authorList>
            <person name="Lee Y.-J."/>
            <person name="Park M.-K."/>
            <person name="Yi H."/>
            <person name="Bahn Y.-S."/>
            <person name="Kim J.F."/>
            <person name="Lee D.-W."/>
        </authorList>
    </citation>
    <scope>NUCLEOTIDE SEQUENCE [LARGE SCALE GENOMIC DNA]</scope>
    <source>
        <strain evidence="7 8">KCTC3564</strain>
    </source>
</reference>
<proteinExistence type="inferred from homology"/>
<dbReference type="RefSeq" id="WP_094245429.1">
    <property type="nucleotide sequence ID" value="NZ_CP017703.1"/>
</dbReference>
<feature type="coiled-coil region" evidence="5">
    <location>
        <begin position="383"/>
        <end position="420"/>
    </location>
</feature>
<protein>
    <recommendedName>
        <fullName evidence="6">Type I restriction modification DNA specificity domain-containing protein</fullName>
    </recommendedName>
</protein>
<dbReference type="InterPro" id="IPR000055">
    <property type="entry name" value="Restrct_endonuc_typeI_TRD"/>
</dbReference>
<evidence type="ECO:0000259" key="6">
    <source>
        <dbReference type="Pfam" id="PF01420"/>
    </source>
</evidence>
<keyword evidence="3" id="KW-0238">DNA-binding</keyword>
<evidence type="ECO:0000256" key="5">
    <source>
        <dbReference type="SAM" id="Coils"/>
    </source>
</evidence>